<protein>
    <recommendedName>
        <fullName evidence="5">GAR domain-containing protein</fullName>
    </recommendedName>
</protein>
<feature type="compositionally biased region" description="Low complexity" evidence="4">
    <location>
        <begin position="380"/>
        <end position="396"/>
    </location>
</feature>
<name>A0A1X2HBQ0_SYNRA</name>
<feature type="compositionally biased region" description="Polar residues" evidence="4">
    <location>
        <begin position="589"/>
        <end position="602"/>
    </location>
</feature>
<dbReference type="STRING" id="13706.A0A1X2HBQ0"/>
<evidence type="ECO:0000256" key="4">
    <source>
        <dbReference type="SAM" id="MobiDB-lite"/>
    </source>
</evidence>
<feature type="region of interest" description="Disordered" evidence="4">
    <location>
        <begin position="1"/>
        <end position="20"/>
    </location>
</feature>
<evidence type="ECO:0000259" key="5">
    <source>
        <dbReference type="PROSITE" id="PS51460"/>
    </source>
</evidence>
<keyword evidence="7" id="KW-1185">Reference proteome</keyword>
<dbReference type="PANTHER" id="PTHR37271">
    <property type="entry name" value="KARYOGAMY PROTEIN KAR9"/>
    <property type="match status" value="1"/>
</dbReference>
<feature type="compositionally biased region" description="Polar residues" evidence="4">
    <location>
        <begin position="494"/>
        <end position="504"/>
    </location>
</feature>
<proteinExistence type="predicted"/>
<dbReference type="InterPro" id="IPR036534">
    <property type="entry name" value="GAR_dom_sf"/>
</dbReference>
<feature type="compositionally biased region" description="Low complexity" evidence="4">
    <location>
        <begin position="603"/>
        <end position="614"/>
    </location>
</feature>
<dbReference type="SUPFAM" id="SSF143575">
    <property type="entry name" value="GAS2 domain-like"/>
    <property type="match status" value="1"/>
</dbReference>
<sequence>MLAMTPPEESASLGPPPMKTSISIQEQSILDDLSQTPLPDQDLRELVLMRDDPPRWMQQFDTVADQMNRWLGVAHMTTFSLEQSIKDGNTVNGTAILEDLMDRMAPLVNALVEAYDEMEDMDNDDDDDMAVKKQKMGAKMTLAKIQSEWSGLQHFVESVKKAAENVNEEKELASAMEGLLLHMDDLSTLIFQYHERKHAAVAVPDSTPPAAQTAPASGLNSSSTTSTLNLSPSMSGEASRQQSQDEAILAEIDTKVEPVFHEVERVYARMTSEQPPKDASGVLARKHVMVQERWERLRTEIDDLKCDLKEDRWLTVFRQVADQVDVMIDGLEKTTAQCYTMICQVRDWQASAAAHAHPFDPHAPQPPKGVLKNVPRPHASNTSTSSTSSSGSTSYSAQPPVDYHKFRSAEKNFEAKYKYYTPSIDRMLSMLGNGINARVGRDHSTISRHQSMVQRWSKLKTEMDDLRLRDLPETGRLVASDRPVSPAWSRLSDRSNSSFNSWNHRSPEPYSGHDAYDYMAGTARSRSPYTNSSLRASLSQRGGSLNGTAYDEGRRGRSATPSSGAGRDMWRSLNHPGSPSPPVYGRMQRTVSPLSSGSMLRPSTSDSSSVSSSSLPRPAQYETRRTKTPTKPAWNASVKTEKSDFDPLWKTEERKENNSHQNKVATRKSRTPTPRDDRASWMKPTKSTILRRQQQEAEQLRQQQQQQRETRSKTPSPSTNNYLNVSHTRPRSSMDHHSRATSPSFLPVANYPDRERAMSPVRRSGTPSLIPRPKTPSGPAARAASPMIPRPRSSMQTNASGRTMLSPPPTDEGFPHSNNNSFRRAVRKKQSMPALSSRRAVSPLPDLPSARTPSPPHTFPVAREPKPYRPNPKDPLDVHVASIINASPIAIKCQRGPQEGRYYFGNELNPSVGGGKKLYTCKLMSYDGRRGSSDKARSKVLVRVGGGWQDLELFLLHYGILH</sequence>
<dbReference type="EMBL" id="MCGN01000005">
    <property type="protein sequence ID" value="ORY96180.1"/>
    <property type="molecule type" value="Genomic_DNA"/>
</dbReference>
<dbReference type="OMA" id="SKKVMCR"/>
<feature type="domain" description="GAR" evidence="5">
    <location>
        <begin position="871"/>
        <end position="962"/>
    </location>
</feature>
<feature type="compositionally biased region" description="Polar residues" evidence="4">
    <location>
        <begin position="793"/>
        <end position="803"/>
    </location>
</feature>
<comment type="subcellular location">
    <subcellularLocation>
        <location evidence="1">Cytoplasm</location>
        <location evidence="1">Cytoskeleton</location>
    </subcellularLocation>
</comment>
<dbReference type="GO" id="GO:0051293">
    <property type="term" value="P:establishment of spindle localization"/>
    <property type="evidence" value="ECO:0007669"/>
    <property type="project" value="TreeGrafter"/>
</dbReference>
<dbReference type="AlphaFoldDB" id="A0A1X2HBQ0"/>
<keyword evidence="2" id="KW-0963">Cytoplasm</keyword>
<feature type="region of interest" description="Disordered" evidence="4">
    <location>
        <begin position="356"/>
        <end position="400"/>
    </location>
</feature>
<evidence type="ECO:0000313" key="7">
    <source>
        <dbReference type="Proteomes" id="UP000242180"/>
    </source>
</evidence>
<evidence type="ECO:0000256" key="3">
    <source>
        <dbReference type="ARBA" id="ARBA00023212"/>
    </source>
</evidence>
<evidence type="ECO:0000256" key="2">
    <source>
        <dbReference type="ARBA" id="ARBA00022490"/>
    </source>
</evidence>
<feature type="compositionally biased region" description="Basic and acidic residues" evidence="4">
    <location>
        <begin position="639"/>
        <end position="658"/>
    </location>
</feature>
<feature type="compositionally biased region" description="Polar residues" evidence="4">
    <location>
        <begin position="236"/>
        <end position="245"/>
    </location>
</feature>
<evidence type="ECO:0000313" key="6">
    <source>
        <dbReference type="EMBL" id="ORY96180.1"/>
    </source>
</evidence>
<keyword evidence="3" id="KW-0206">Cytoskeleton</keyword>
<dbReference type="PANTHER" id="PTHR37271:SF1">
    <property type="entry name" value="KARYOGAMY PROTEIN KAR9"/>
    <property type="match status" value="1"/>
</dbReference>
<dbReference type="GO" id="GO:0005938">
    <property type="term" value="C:cell cortex"/>
    <property type="evidence" value="ECO:0007669"/>
    <property type="project" value="TreeGrafter"/>
</dbReference>
<organism evidence="6 7">
    <name type="scientific">Syncephalastrum racemosum</name>
    <name type="common">Filamentous fungus</name>
    <dbReference type="NCBI Taxonomy" id="13706"/>
    <lineage>
        <taxon>Eukaryota</taxon>
        <taxon>Fungi</taxon>
        <taxon>Fungi incertae sedis</taxon>
        <taxon>Mucoromycota</taxon>
        <taxon>Mucoromycotina</taxon>
        <taxon>Mucoromycetes</taxon>
        <taxon>Mucorales</taxon>
        <taxon>Syncephalastraceae</taxon>
        <taxon>Syncephalastrum</taxon>
    </lineage>
</organism>
<dbReference type="InterPro" id="IPR013889">
    <property type="entry name" value="Karyogamy_KAR9"/>
</dbReference>
<dbReference type="OrthoDB" id="5559380at2759"/>
<reference evidence="6 7" key="1">
    <citation type="submission" date="2016-07" db="EMBL/GenBank/DDBJ databases">
        <title>Pervasive Adenine N6-methylation of Active Genes in Fungi.</title>
        <authorList>
            <consortium name="DOE Joint Genome Institute"/>
            <person name="Mondo S.J."/>
            <person name="Dannebaum R.O."/>
            <person name="Kuo R.C."/>
            <person name="Labutti K."/>
            <person name="Haridas S."/>
            <person name="Kuo A."/>
            <person name="Salamov A."/>
            <person name="Ahrendt S.R."/>
            <person name="Lipzen A."/>
            <person name="Sullivan W."/>
            <person name="Andreopoulos W.B."/>
            <person name="Clum A."/>
            <person name="Lindquist E."/>
            <person name="Daum C."/>
            <person name="Ramamoorthy G.K."/>
            <person name="Gryganskyi A."/>
            <person name="Culley D."/>
            <person name="Magnuson J.K."/>
            <person name="James T.Y."/>
            <person name="O'Malley M.A."/>
            <person name="Stajich J.E."/>
            <person name="Spatafora J.W."/>
            <person name="Visel A."/>
            <person name="Grigoriev I.V."/>
        </authorList>
    </citation>
    <scope>NUCLEOTIDE SEQUENCE [LARGE SCALE GENOMIC DNA]</scope>
    <source>
        <strain evidence="6 7">NRRL 2496</strain>
    </source>
</reference>
<dbReference type="GO" id="GO:0030473">
    <property type="term" value="P:nuclear migration along microtubule"/>
    <property type="evidence" value="ECO:0007669"/>
    <property type="project" value="TreeGrafter"/>
</dbReference>
<dbReference type="GO" id="GO:0043332">
    <property type="term" value="C:mating projection tip"/>
    <property type="evidence" value="ECO:0007669"/>
    <property type="project" value="TreeGrafter"/>
</dbReference>
<dbReference type="Pfam" id="PF02187">
    <property type="entry name" value="GAS2"/>
    <property type="match status" value="1"/>
</dbReference>
<feature type="region of interest" description="Disordered" evidence="4">
    <location>
        <begin position="483"/>
        <end position="506"/>
    </location>
</feature>
<accession>A0A1X2HBQ0</accession>
<dbReference type="PROSITE" id="PS51460">
    <property type="entry name" value="GAR"/>
    <property type="match status" value="1"/>
</dbReference>
<dbReference type="GO" id="GO:0008017">
    <property type="term" value="F:microtubule binding"/>
    <property type="evidence" value="ECO:0007669"/>
    <property type="project" value="InterPro"/>
</dbReference>
<feature type="compositionally biased region" description="Basic and acidic residues" evidence="4">
    <location>
        <begin position="863"/>
        <end position="872"/>
    </location>
</feature>
<dbReference type="GO" id="GO:0005816">
    <property type="term" value="C:spindle pole body"/>
    <property type="evidence" value="ECO:0007669"/>
    <property type="project" value="TreeGrafter"/>
</dbReference>
<dbReference type="InParanoid" id="A0A1X2HBQ0"/>
<feature type="compositionally biased region" description="Polar residues" evidence="4">
    <location>
        <begin position="525"/>
        <end position="547"/>
    </location>
</feature>
<feature type="compositionally biased region" description="Low complexity" evidence="4">
    <location>
        <begin position="204"/>
        <end position="235"/>
    </location>
</feature>
<dbReference type="Pfam" id="PF08580">
    <property type="entry name" value="KAR9"/>
    <property type="match status" value="1"/>
</dbReference>
<feature type="region of interest" description="Disordered" evidence="4">
    <location>
        <begin position="525"/>
        <end position="872"/>
    </location>
</feature>
<gene>
    <name evidence="6" type="ORF">BCR43DRAFT_491223</name>
</gene>
<evidence type="ECO:0000256" key="1">
    <source>
        <dbReference type="ARBA" id="ARBA00004245"/>
    </source>
</evidence>
<comment type="caution">
    <text evidence="6">The sequence shown here is derived from an EMBL/GenBank/DDBJ whole genome shotgun (WGS) entry which is preliminary data.</text>
</comment>
<dbReference type="Proteomes" id="UP000242180">
    <property type="component" value="Unassembled WGS sequence"/>
</dbReference>
<dbReference type="InterPro" id="IPR003108">
    <property type="entry name" value="GAR_dom"/>
</dbReference>
<feature type="region of interest" description="Disordered" evidence="4">
    <location>
        <begin position="202"/>
        <end position="245"/>
    </location>
</feature>
<feature type="compositionally biased region" description="Polar residues" evidence="4">
    <location>
        <begin position="713"/>
        <end position="727"/>
    </location>
</feature>